<evidence type="ECO:0000259" key="5">
    <source>
        <dbReference type="Pfam" id="PF03865"/>
    </source>
</evidence>
<dbReference type="Proteomes" id="UP000001203">
    <property type="component" value="Chromosome linear"/>
</dbReference>
<evidence type="ECO:0000313" key="8">
    <source>
        <dbReference type="Proteomes" id="UP000001203"/>
    </source>
</evidence>
<dbReference type="Pfam" id="PF08479">
    <property type="entry name" value="POTRA_2"/>
    <property type="match status" value="1"/>
</dbReference>
<keyword evidence="3" id="KW-0998">Cell outer membrane</keyword>
<dbReference type="AlphaFoldDB" id="B1X2B7"/>
<accession>B1X2B7</accession>
<dbReference type="eggNOG" id="COG2831">
    <property type="taxonomic scope" value="Bacteria"/>
</dbReference>
<keyword evidence="2 4" id="KW-0812">Transmembrane</keyword>
<dbReference type="GO" id="GO:0098046">
    <property type="term" value="C:type V protein secretion system complex"/>
    <property type="evidence" value="ECO:0007669"/>
    <property type="project" value="TreeGrafter"/>
</dbReference>
<name>B1X2B7_CROS5</name>
<dbReference type="EMBL" id="CP000807">
    <property type="protein sequence ID" value="ACB54278.1"/>
    <property type="molecule type" value="Genomic_DNA"/>
</dbReference>
<dbReference type="PANTHER" id="PTHR34597:SF3">
    <property type="entry name" value="OUTER MEMBRANE TRANSPORTER CDIB"/>
    <property type="match status" value="1"/>
</dbReference>
<feature type="domain" description="Polypeptide-transport-associated ShlB-type" evidence="6">
    <location>
        <begin position="62"/>
        <end position="137"/>
    </location>
</feature>
<dbReference type="STRING" id="43989.cce_4932"/>
<organism evidence="7 8">
    <name type="scientific">Crocosphaera subtropica (strain ATCC 51142 / BH68)</name>
    <name type="common">Cyanothece sp. (strain ATCC 51142)</name>
    <dbReference type="NCBI Taxonomy" id="43989"/>
    <lineage>
        <taxon>Bacteria</taxon>
        <taxon>Bacillati</taxon>
        <taxon>Cyanobacteriota</taxon>
        <taxon>Cyanophyceae</taxon>
        <taxon>Oscillatoriophycideae</taxon>
        <taxon>Chroococcales</taxon>
        <taxon>Aphanothecaceae</taxon>
        <taxon>Crocosphaera</taxon>
        <taxon>Crocosphaera subtropica</taxon>
    </lineage>
</organism>
<proteinExistence type="predicted"/>
<dbReference type="Pfam" id="PF03865">
    <property type="entry name" value="ShlB"/>
    <property type="match status" value="1"/>
</dbReference>
<dbReference type="RefSeq" id="WP_009546311.1">
    <property type="nucleotide sequence ID" value="NC_010547.1"/>
</dbReference>
<dbReference type="InterPro" id="IPR005565">
    <property type="entry name" value="Hemolysn_activator_HlyB_C"/>
</dbReference>
<keyword evidence="8" id="KW-1185">Reference proteome</keyword>
<evidence type="ECO:0000256" key="2">
    <source>
        <dbReference type="ARBA" id="ARBA00022692"/>
    </source>
</evidence>
<evidence type="ECO:0000256" key="1">
    <source>
        <dbReference type="ARBA" id="ARBA00022452"/>
    </source>
</evidence>
<feature type="transmembrane region" description="Helical" evidence="4">
    <location>
        <begin position="9"/>
        <end position="31"/>
    </location>
</feature>
<dbReference type="Gene3D" id="2.40.160.50">
    <property type="entry name" value="membrane protein fhac: a member of the omp85/tpsb transporter family"/>
    <property type="match status" value="1"/>
</dbReference>
<evidence type="ECO:0000259" key="6">
    <source>
        <dbReference type="Pfam" id="PF08479"/>
    </source>
</evidence>
<dbReference type="InterPro" id="IPR051544">
    <property type="entry name" value="TPS_OM_transporter"/>
</dbReference>
<dbReference type="PANTHER" id="PTHR34597">
    <property type="entry name" value="SLR1661 PROTEIN"/>
    <property type="match status" value="1"/>
</dbReference>
<evidence type="ECO:0000256" key="4">
    <source>
        <dbReference type="SAM" id="Phobius"/>
    </source>
</evidence>
<gene>
    <name evidence="7" type="ordered locus">cce_4932</name>
</gene>
<dbReference type="GO" id="GO:0008320">
    <property type="term" value="F:protein transmembrane transporter activity"/>
    <property type="evidence" value="ECO:0007669"/>
    <property type="project" value="TreeGrafter"/>
</dbReference>
<keyword evidence="4" id="KW-0472">Membrane</keyword>
<evidence type="ECO:0000313" key="7">
    <source>
        <dbReference type="EMBL" id="ACB54278.1"/>
    </source>
</evidence>
<keyword evidence="1" id="KW-1134">Transmembrane beta strand</keyword>
<keyword evidence="4" id="KW-1133">Transmembrane helix</keyword>
<dbReference type="HOGENOM" id="CLU_021521_0_1_3"/>
<dbReference type="KEGG" id="cyt:cce_4932"/>
<dbReference type="GO" id="GO:0046819">
    <property type="term" value="P:protein secretion by the type V secretion system"/>
    <property type="evidence" value="ECO:0007669"/>
    <property type="project" value="TreeGrafter"/>
</dbReference>
<feature type="domain" description="Haemolysin activator HlyB C-terminal" evidence="5">
    <location>
        <begin position="203"/>
        <end position="498"/>
    </location>
</feature>
<dbReference type="InterPro" id="IPR013686">
    <property type="entry name" value="Polypept-transport_assoc_ShlB"/>
</dbReference>
<evidence type="ECO:0008006" key="9">
    <source>
        <dbReference type="Google" id="ProtNLM"/>
    </source>
</evidence>
<sequence>MSILLSKTYWILVVLMSQFCFYLVFSVIFLFQQQNLVASEKLRTNHRFIESQDKNIFCETLLIKKIIIKGNSEFLTEELNLITRKFLKQPATLSNLQQIAREVSQFYWNKGFLTSEAYPPVEQDISQGVVTIKVIEGELDKIDITDGFGRKIENSLIKNWLHRQAGKPLNVDDLLEGLQLLKIKYNLTKIESELQKGTLPKFSNLKLKIEQGEQYRIHLQGNNYGSFNSGQEAGNFQFIANNLSGKSDKLDVSGIVSEGSEQALIDYQIPLCLIDCLSFQFHYEIGNSEVIRQPLETFDIEGEYQKFFLEITQPIIKSSRTDLGVDLELGWQRSETFVLGRRFSFSPQTLDGQYDIYTLRIGTTWEEKWPTGALINRGEITVGGDSLSETSDPFVLFRLQSNWLEKLNENLLFSLFGSLQLTPSSLGKSFGVLPSEQFPIGGFSTVPGYDLNLRRGDNGINIKADLRQTVLKSSSLGAITINPYAAFGYVWNKRNEAILLEPTTLGSVGLNLHWKIKGIDINLGIAEPLNDVSENFEQTTYFSIGSSISF</sequence>
<dbReference type="OrthoDB" id="84466at2"/>
<evidence type="ECO:0000256" key="3">
    <source>
        <dbReference type="ARBA" id="ARBA00023237"/>
    </source>
</evidence>
<dbReference type="Gene3D" id="3.10.20.310">
    <property type="entry name" value="membrane protein fhac"/>
    <property type="match status" value="1"/>
</dbReference>
<reference evidence="7 8" key="1">
    <citation type="journal article" date="2008" name="Proc. Natl. Acad. Sci. U.S.A.">
        <title>The genome of Cyanothece 51142, a unicellular diazotrophic cyanobacterium important in the marine nitrogen cycle.</title>
        <authorList>
            <person name="Welsh E.A."/>
            <person name="Liberton M."/>
            <person name="Stoeckel J."/>
            <person name="Loh T."/>
            <person name="Elvitigala T."/>
            <person name="Wang C."/>
            <person name="Wollam A."/>
            <person name="Fulton R.S."/>
            <person name="Clifton S.W."/>
            <person name="Jacobs J.M."/>
            <person name="Aurora R."/>
            <person name="Ghosh B.K."/>
            <person name="Sherman L.A."/>
            <person name="Smith R.D."/>
            <person name="Wilson R.K."/>
            <person name="Pakrasi H.B."/>
        </authorList>
    </citation>
    <scope>NUCLEOTIDE SEQUENCE [LARGE SCALE GENOMIC DNA]</scope>
    <source>
        <strain evidence="8">ATCC 51142 / BH68</strain>
    </source>
</reference>
<protein>
    <recommendedName>
        <fullName evidence="9">POTRA domain-containing protein</fullName>
    </recommendedName>
</protein>